<dbReference type="InterPro" id="IPR011712">
    <property type="entry name" value="Sig_transdc_His_kin_sub3_dim/P"/>
</dbReference>
<keyword evidence="12 23" id="KW-0418">Kinase</keyword>
<protein>
    <recommendedName>
        <fullName evidence="5">Oxygen sensor histidine kinase NreB</fullName>
        <ecNumber evidence="4">2.7.13.3</ecNumber>
    </recommendedName>
    <alternativeName>
        <fullName evidence="18">Nitrogen regulation protein B</fullName>
    </alternativeName>
</protein>
<dbReference type="RefSeq" id="WP_310268375.1">
    <property type="nucleotide sequence ID" value="NZ_JAVDXU010000003.1"/>
</dbReference>
<evidence type="ECO:0000256" key="21">
    <source>
        <dbReference type="SAM" id="SignalP"/>
    </source>
</evidence>
<comment type="caution">
    <text evidence="23">The sequence shown here is derived from an EMBL/GenBank/DDBJ whole genome shotgun (WGS) entry which is preliminary data.</text>
</comment>
<evidence type="ECO:0000256" key="20">
    <source>
        <dbReference type="SAM" id="MobiDB-lite"/>
    </source>
</evidence>
<dbReference type="PRINTS" id="PR00344">
    <property type="entry name" value="BCTRLSENSOR"/>
</dbReference>
<dbReference type="InterPro" id="IPR005467">
    <property type="entry name" value="His_kinase_dom"/>
</dbReference>
<evidence type="ECO:0000256" key="2">
    <source>
        <dbReference type="ARBA" id="ARBA00001966"/>
    </source>
</evidence>
<keyword evidence="19" id="KW-0175">Coiled coil</keyword>
<dbReference type="InterPro" id="IPR011123">
    <property type="entry name" value="Y_Y_Y"/>
</dbReference>
<evidence type="ECO:0000313" key="23">
    <source>
        <dbReference type="EMBL" id="MDR7271329.1"/>
    </source>
</evidence>
<keyword evidence="9" id="KW-0808">Transferase</keyword>
<keyword evidence="10" id="KW-0479">Metal-binding</keyword>
<keyword evidence="15" id="KW-0902">Two-component regulatory system</keyword>
<evidence type="ECO:0000256" key="9">
    <source>
        <dbReference type="ARBA" id="ARBA00022679"/>
    </source>
</evidence>
<dbReference type="EC" id="2.7.13.3" evidence="4"/>
<keyword evidence="13" id="KW-0067">ATP-binding</keyword>
<dbReference type="EMBL" id="JAVDXU010000003">
    <property type="protein sequence ID" value="MDR7271329.1"/>
    <property type="molecule type" value="Genomic_DNA"/>
</dbReference>
<dbReference type="SMART" id="SM00387">
    <property type="entry name" value="HATPase_c"/>
    <property type="match status" value="1"/>
</dbReference>
<dbReference type="InterPro" id="IPR015943">
    <property type="entry name" value="WD40/YVTN_repeat-like_dom_sf"/>
</dbReference>
<dbReference type="Pfam" id="PF07730">
    <property type="entry name" value="HisKA_3"/>
    <property type="match status" value="1"/>
</dbReference>
<keyword evidence="7" id="KW-0963">Cytoplasm</keyword>
<evidence type="ECO:0000256" key="15">
    <source>
        <dbReference type="ARBA" id="ARBA00023012"/>
    </source>
</evidence>
<keyword evidence="11" id="KW-0547">Nucleotide-binding</keyword>
<evidence type="ECO:0000256" key="1">
    <source>
        <dbReference type="ARBA" id="ARBA00000085"/>
    </source>
</evidence>
<accession>A0ABU1YR40</accession>
<feature type="signal peptide" evidence="21">
    <location>
        <begin position="1"/>
        <end position="20"/>
    </location>
</feature>
<dbReference type="InterPro" id="IPR050482">
    <property type="entry name" value="Sensor_HK_TwoCompSys"/>
</dbReference>
<evidence type="ECO:0000256" key="12">
    <source>
        <dbReference type="ARBA" id="ARBA00022777"/>
    </source>
</evidence>
<dbReference type="SUPFAM" id="SSF55874">
    <property type="entry name" value="ATPase domain of HSP90 chaperone/DNA topoisomerase II/histidine kinase"/>
    <property type="match status" value="1"/>
</dbReference>
<evidence type="ECO:0000256" key="5">
    <source>
        <dbReference type="ARBA" id="ARBA00017322"/>
    </source>
</evidence>
<dbReference type="Pfam" id="PF07495">
    <property type="entry name" value="Y_Y_Y"/>
    <property type="match status" value="1"/>
</dbReference>
<reference evidence="23 24" key="1">
    <citation type="submission" date="2023-07" db="EMBL/GenBank/DDBJ databases">
        <title>Sorghum-associated microbial communities from plants grown in Nebraska, USA.</title>
        <authorList>
            <person name="Schachtman D."/>
        </authorList>
    </citation>
    <scope>NUCLEOTIDE SEQUENCE [LARGE SCALE GENOMIC DNA]</scope>
    <source>
        <strain evidence="23 24">BE314</strain>
    </source>
</reference>
<dbReference type="PANTHER" id="PTHR24421">
    <property type="entry name" value="NITRATE/NITRITE SENSOR PROTEIN NARX-RELATED"/>
    <property type="match status" value="1"/>
</dbReference>
<evidence type="ECO:0000313" key="24">
    <source>
        <dbReference type="Proteomes" id="UP001180453"/>
    </source>
</evidence>
<dbReference type="Proteomes" id="UP001180453">
    <property type="component" value="Unassembled WGS sequence"/>
</dbReference>
<dbReference type="Gene3D" id="2.130.10.10">
    <property type="entry name" value="YVTN repeat-like/Quinoprotein amine dehydrogenase"/>
    <property type="match status" value="3"/>
</dbReference>
<dbReference type="Pfam" id="PF02518">
    <property type="entry name" value="HATPase_c"/>
    <property type="match status" value="1"/>
</dbReference>
<keyword evidence="6" id="KW-0004">4Fe-4S</keyword>
<comment type="cofactor">
    <cofactor evidence="2">
        <name>[4Fe-4S] cluster</name>
        <dbReference type="ChEBI" id="CHEBI:49883"/>
    </cofactor>
</comment>
<evidence type="ECO:0000256" key="10">
    <source>
        <dbReference type="ARBA" id="ARBA00022723"/>
    </source>
</evidence>
<comment type="catalytic activity">
    <reaction evidence="1">
        <text>ATP + protein L-histidine = ADP + protein N-phospho-L-histidine.</text>
        <dbReference type="EC" id="2.7.13.3"/>
    </reaction>
</comment>
<feature type="coiled-coil region" evidence="19">
    <location>
        <begin position="806"/>
        <end position="833"/>
    </location>
</feature>
<dbReference type="Pfam" id="PF07494">
    <property type="entry name" value="Reg_prop"/>
    <property type="match status" value="2"/>
</dbReference>
<dbReference type="SUPFAM" id="SSF63829">
    <property type="entry name" value="Calcium-dependent phosphotriesterase"/>
    <property type="match status" value="1"/>
</dbReference>
<dbReference type="Gene3D" id="3.30.565.10">
    <property type="entry name" value="Histidine kinase-like ATPase, C-terminal domain"/>
    <property type="match status" value="1"/>
</dbReference>
<evidence type="ECO:0000256" key="3">
    <source>
        <dbReference type="ARBA" id="ARBA00004496"/>
    </source>
</evidence>
<comment type="subcellular location">
    <subcellularLocation>
        <location evidence="3">Cytoplasm</location>
    </subcellularLocation>
</comment>
<evidence type="ECO:0000256" key="8">
    <source>
        <dbReference type="ARBA" id="ARBA00022553"/>
    </source>
</evidence>
<evidence type="ECO:0000259" key="22">
    <source>
        <dbReference type="PROSITE" id="PS50109"/>
    </source>
</evidence>
<keyword evidence="14" id="KW-0408">Iron</keyword>
<name>A0ABU1YR40_ROSSA</name>
<proteinExistence type="predicted"/>
<dbReference type="InterPro" id="IPR003594">
    <property type="entry name" value="HATPase_dom"/>
</dbReference>
<dbReference type="InterPro" id="IPR036890">
    <property type="entry name" value="HATPase_C_sf"/>
</dbReference>
<dbReference type="PROSITE" id="PS51257">
    <property type="entry name" value="PROKAR_LIPOPROTEIN"/>
    <property type="match status" value="1"/>
</dbReference>
<evidence type="ECO:0000256" key="13">
    <source>
        <dbReference type="ARBA" id="ARBA00022840"/>
    </source>
</evidence>
<evidence type="ECO:0000256" key="6">
    <source>
        <dbReference type="ARBA" id="ARBA00022485"/>
    </source>
</evidence>
<keyword evidence="8" id="KW-0597">Phosphoprotein</keyword>
<organism evidence="23 24">
    <name type="scientific">Roseateles saccharophilus</name>
    <name type="common">Pseudomonas saccharophila</name>
    <dbReference type="NCBI Taxonomy" id="304"/>
    <lineage>
        <taxon>Bacteria</taxon>
        <taxon>Pseudomonadati</taxon>
        <taxon>Pseudomonadota</taxon>
        <taxon>Betaproteobacteria</taxon>
        <taxon>Burkholderiales</taxon>
        <taxon>Sphaerotilaceae</taxon>
        <taxon>Roseateles</taxon>
    </lineage>
</organism>
<keyword evidence="24" id="KW-1185">Reference proteome</keyword>
<evidence type="ECO:0000256" key="4">
    <source>
        <dbReference type="ARBA" id="ARBA00012438"/>
    </source>
</evidence>
<keyword evidence="21" id="KW-0732">Signal</keyword>
<dbReference type="InterPro" id="IPR004358">
    <property type="entry name" value="Sig_transdc_His_kin-like_C"/>
</dbReference>
<dbReference type="InterPro" id="IPR011110">
    <property type="entry name" value="Reg_prop"/>
</dbReference>
<evidence type="ECO:0000256" key="18">
    <source>
        <dbReference type="ARBA" id="ARBA00030800"/>
    </source>
</evidence>
<dbReference type="InterPro" id="IPR013783">
    <property type="entry name" value="Ig-like_fold"/>
</dbReference>
<dbReference type="CDD" id="cd16917">
    <property type="entry name" value="HATPase_UhpB-NarQ-NarX-like"/>
    <property type="match status" value="1"/>
</dbReference>
<dbReference type="PANTHER" id="PTHR24421:SF10">
    <property type="entry name" value="NITRATE_NITRITE SENSOR PROTEIN NARQ"/>
    <property type="match status" value="1"/>
</dbReference>
<dbReference type="GO" id="GO:0016301">
    <property type="term" value="F:kinase activity"/>
    <property type="evidence" value="ECO:0007669"/>
    <property type="project" value="UniProtKB-KW"/>
</dbReference>
<gene>
    <name evidence="23" type="ORF">J2X20_003997</name>
</gene>
<dbReference type="Gene3D" id="2.60.40.10">
    <property type="entry name" value="Immunoglobulins"/>
    <property type="match status" value="1"/>
</dbReference>
<evidence type="ECO:0000256" key="7">
    <source>
        <dbReference type="ARBA" id="ARBA00022490"/>
    </source>
</evidence>
<dbReference type="Gene3D" id="1.20.5.1930">
    <property type="match status" value="1"/>
</dbReference>
<dbReference type="SUPFAM" id="SSF101898">
    <property type="entry name" value="NHL repeat"/>
    <property type="match status" value="1"/>
</dbReference>
<evidence type="ECO:0000256" key="14">
    <source>
        <dbReference type="ARBA" id="ARBA00023004"/>
    </source>
</evidence>
<comment type="function">
    <text evidence="17">Member of the two-component regulatory system NreB/NreC involved in the control of dissimilatory nitrate/nitrite reduction in response to oxygen. NreB functions as a direct oxygen sensor histidine kinase which is autophosphorylated, in the absence of oxygen, probably at the conserved histidine residue, and transfers its phosphate group probably to a conserved aspartate residue of NreC. NreB/NreC activates the expression of the nitrate (narGHJI) and nitrite (nir) reductase operons, as well as the putative nitrate transporter gene narT.</text>
</comment>
<keyword evidence="16" id="KW-0411">Iron-sulfur</keyword>
<sequence length="1046" mass="113046">MLARLGCAGALALACLGAWAHGWEASSTPVFRHAGLPTSVFPLTLHQDRQGQIWIGSQTGLFRWDGYQLQRFGMDSAERSSLRSPYVNAIHEDAAGRLWIGTDGGGLARIDPRTSDFVEIGAGPKGLSDARPASMAADGASGLWVGTGKGLNRVNLTTGEVQRPGDAGMPGGLAPRRIMAMLVDRRGDLWVGMAAGLFQRPAGADSFRPVPLPGFERVEDVRLLTEDADGRLWIGTRATGVYVRDPDTGGTRRILDTESGKPLEVDPRAITDAGNGEVWIGSWGQGIVKVDTRSWSTRKVHHDRDVQASLAADFVSTIFRDRSGLVWIGGPGMMEMTAPTQRAISTWYGSGGRLSAGAAAQVSAILARPDGSVWLGDGGGGVDIVPPDRGPVRRIPSQDGQPRQSLPRASVLSMAAAPDGRVFVATVRGLYVAAPDGRHASRVELPDMPPTALTMTLCQSGKRLWLGGSNGLRWLDLETAGTASAAAVALADVSILTINCSSGEHLWIGTPTGLLRYHPATGKSERPWAEGGRSDASLPESGVSSIVRDGRGRLWVAFYGAGVCIVTPGEAQRADRVQCLAEQQGMPDLAVNALALDAQGHAWASTDNGIVRIDGDSLKPAPLQLADGLGLQAYWIFSVGTTLDGDILFGGNGLTIVHPAQYQPWRYQAPVTLTHVDGRMATATDIRLDASTRSVQMNFALLDYSAPDRVRYSYRLAPLEASWTDAPAESRMARYTNLRPGDYSFEVKAQNRVGAWTTASFPMHVEPAWHETVPARVAAAGLMLLLLWAAVRWRLRMLAQRTVQLRDQVAQRTAELQQRSEQLEASRQALRRLGAHTTHTLEEERKRVARELHDELGQQLVAMRMEVSVLKSRAEAGQPPTPEQWQLVRDRVDRFTASMRSLVADLRPPALDGGLEAALQWLAAEYRRMSGANCDVRVDPDVRSLKPEIKTMLFRVAQESLNNVLRHADARNVSLQLRRSGDGLDLDIEDDGVGFDTDSPPSGFGLLSMEERTELVGGTLRIESKAGQGSSIHLHLPTATVDDEPS</sequence>
<feature type="region of interest" description="Disordered" evidence="20">
    <location>
        <begin position="523"/>
        <end position="542"/>
    </location>
</feature>
<evidence type="ECO:0000256" key="17">
    <source>
        <dbReference type="ARBA" id="ARBA00024827"/>
    </source>
</evidence>
<evidence type="ECO:0000256" key="19">
    <source>
        <dbReference type="SAM" id="Coils"/>
    </source>
</evidence>
<feature type="chain" id="PRO_5046510674" description="Oxygen sensor histidine kinase NreB" evidence="21">
    <location>
        <begin position="21"/>
        <end position="1046"/>
    </location>
</feature>
<dbReference type="PROSITE" id="PS50109">
    <property type="entry name" value="HIS_KIN"/>
    <property type="match status" value="1"/>
</dbReference>
<feature type="domain" description="Histidine kinase" evidence="22">
    <location>
        <begin position="851"/>
        <end position="1040"/>
    </location>
</feature>
<evidence type="ECO:0000256" key="11">
    <source>
        <dbReference type="ARBA" id="ARBA00022741"/>
    </source>
</evidence>
<evidence type="ECO:0000256" key="16">
    <source>
        <dbReference type="ARBA" id="ARBA00023014"/>
    </source>
</evidence>